<evidence type="ECO:0000313" key="3">
    <source>
        <dbReference type="EMBL" id="KNC21461.1"/>
    </source>
</evidence>
<proteinExistence type="predicted"/>
<sequence length="461" mass="53431">MSAGRIKLQLLLFLLGVTLSHFSYAQVGVGSYQRTYDTIEPATVPATANSPKKIYTPTYVTTELRFGRGLDPEKEKVVTVRGNKGENVELVVGKNSRKAKSVEPKSFFVRSAGMVREPLPKTAQRPHDLDLKHTQTLLHQVELSRQSKEYKQRMDDALARQQQLEQLKLIKSQNFRDQEPNVWQPKMARAGRRLLFEDEEPQSYHPQKYTEDMYFMPQQTRSSNRQPSYIPLGRSNQFSFPTERQDSNDYSHEKQWQPMEVYELRHRNLIQAQQQMVPVSYPAEFGYTQSFPNERLDNLYRSSKYVQSSVDVNNAFDEYQRNKRPVNLITKNNYTPVKKQTIYVPKPVMITSSAMVQETTPQKQSDNYQQQMQFKPIKYEQSAKPYFAQADTPIYTEPQTSSPQSTIVDGPAVTVIEGIRVPDTPEDKVKTWRNARVLNNELVPYPEGYIPPKVQIQTFDR</sequence>
<evidence type="ECO:0000313" key="4">
    <source>
        <dbReference type="Proteomes" id="UP000037069"/>
    </source>
</evidence>
<organism evidence="3 4">
    <name type="scientific">Lucilia cuprina</name>
    <name type="common">Green bottle fly</name>
    <name type="synonym">Australian sheep blowfly</name>
    <dbReference type="NCBI Taxonomy" id="7375"/>
    <lineage>
        <taxon>Eukaryota</taxon>
        <taxon>Metazoa</taxon>
        <taxon>Ecdysozoa</taxon>
        <taxon>Arthropoda</taxon>
        <taxon>Hexapoda</taxon>
        <taxon>Insecta</taxon>
        <taxon>Pterygota</taxon>
        <taxon>Neoptera</taxon>
        <taxon>Endopterygota</taxon>
        <taxon>Diptera</taxon>
        <taxon>Brachycera</taxon>
        <taxon>Muscomorpha</taxon>
        <taxon>Oestroidea</taxon>
        <taxon>Calliphoridae</taxon>
        <taxon>Luciliinae</taxon>
        <taxon>Lucilia</taxon>
    </lineage>
</organism>
<dbReference type="EMBL" id="JRES01001623">
    <property type="protein sequence ID" value="KNC21461.1"/>
    <property type="molecule type" value="Genomic_DNA"/>
</dbReference>
<comment type="caution">
    <text evidence="3">The sequence shown here is derived from an EMBL/GenBank/DDBJ whole genome shotgun (WGS) entry which is preliminary data.</text>
</comment>
<keyword evidence="2" id="KW-0732">Signal</keyword>
<protein>
    <submittedName>
        <fullName evidence="3">Uncharacterized protein</fullName>
    </submittedName>
</protein>
<keyword evidence="4" id="KW-1185">Reference proteome</keyword>
<dbReference type="OrthoDB" id="8190309at2759"/>
<dbReference type="Proteomes" id="UP000037069">
    <property type="component" value="Unassembled WGS sequence"/>
</dbReference>
<feature type="coiled-coil region" evidence="1">
    <location>
        <begin position="140"/>
        <end position="167"/>
    </location>
</feature>
<keyword evidence="1" id="KW-0175">Coiled coil</keyword>
<reference evidence="3 4" key="1">
    <citation type="journal article" date="2015" name="Nat. Commun.">
        <title>Lucilia cuprina genome unlocks parasitic fly biology to underpin future interventions.</title>
        <authorList>
            <person name="Anstead C.A."/>
            <person name="Korhonen P.K."/>
            <person name="Young N.D."/>
            <person name="Hall R.S."/>
            <person name="Jex A.R."/>
            <person name="Murali S.C."/>
            <person name="Hughes D.S."/>
            <person name="Lee S.F."/>
            <person name="Perry T."/>
            <person name="Stroehlein A.J."/>
            <person name="Ansell B.R."/>
            <person name="Breugelmans B."/>
            <person name="Hofmann A."/>
            <person name="Qu J."/>
            <person name="Dugan S."/>
            <person name="Lee S.L."/>
            <person name="Chao H."/>
            <person name="Dinh H."/>
            <person name="Han Y."/>
            <person name="Doddapaneni H.V."/>
            <person name="Worley K.C."/>
            <person name="Muzny D.M."/>
            <person name="Ioannidis P."/>
            <person name="Waterhouse R.M."/>
            <person name="Zdobnov E.M."/>
            <person name="James P.J."/>
            <person name="Bagnall N.H."/>
            <person name="Kotze A.C."/>
            <person name="Gibbs R.A."/>
            <person name="Richards S."/>
            <person name="Batterham P."/>
            <person name="Gasser R.B."/>
        </authorList>
    </citation>
    <scope>NUCLEOTIDE SEQUENCE [LARGE SCALE GENOMIC DNA]</scope>
    <source>
        <strain evidence="3 4">LS</strain>
        <tissue evidence="3">Full body</tissue>
    </source>
</reference>
<evidence type="ECO:0000256" key="1">
    <source>
        <dbReference type="SAM" id="Coils"/>
    </source>
</evidence>
<dbReference type="STRING" id="7375.A0A0L0BN63"/>
<feature type="signal peptide" evidence="2">
    <location>
        <begin position="1"/>
        <end position="25"/>
    </location>
</feature>
<accession>A0A0L0BN63</accession>
<name>A0A0L0BN63_LUCCU</name>
<feature type="chain" id="PRO_5005534932" evidence="2">
    <location>
        <begin position="26"/>
        <end position="461"/>
    </location>
</feature>
<dbReference type="OMA" id="RPPQNLI"/>
<gene>
    <name evidence="3" type="ORF">FF38_12621</name>
</gene>
<dbReference type="AlphaFoldDB" id="A0A0L0BN63"/>
<evidence type="ECO:0000256" key="2">
    <source>
        <dbReference type="SAM" id="SignalP"/>
    </source>
</evidence>